<dbReference type="Proteomes" id="UP001501725">
    <property type="component" value="Unassembled WGS sequence"/>
</dbReference>
<dbReference type="Pfam" id="PF13472">
    <property type="entry name" value="Lipase_GDSL_2"/>
    <property type="match status" value="1"/>
</dbReference>
<dbReference type="EMBL" id="BAABGY010000007">
    <property type="protein sequence ID" value="GAA4333390.1"/>
    <property type="molecule type" value="Genomic_DNA"/>
</dbReference>
<dbReference type="PANTHER" id="PTHR37834:SF2">
    <property type="entry name" value="ESTERASE, SGNH HYDROLASE-TYPE"/>
    <property type="match status" value="1"/>
</dbReference>
<dbReference type="SUPFAM" id="SSF52266">
    <property type="entry name" value="SGNH hydrolase"/>
    <property type="match status" value="1"/>
</dbReference>
<dbReference type="CDD" id="cd01831">
    <property type="entry name" value="Endoglucanase_E_like"/>
    <property type="match status" value="1"/>
</dbReference>
<evidence type="ECO:0000313" key="3">
    <source>
        <dbReference type="EMBL" id="GAA4333390.1"/>
    </source>
</evidence>
<dbReference type="InterPro" id="IPR036514">
    <property type="entry name" value="SGNH_hydro_sf"/>
</dbReference>
<proteinExistence type="predicted"/>
<organism evidence="3 4">
    <name type="scientific">Flaviaesturariibacter amylovorans</name>
    <dbReference type="NCBI Taxonomy" id="1084520"/>
    <lineage>
        <taxon>Bacteria</taxon>
        <taxon>Pseudomonadati</taxon>
        <taxon>Bacteroidota</taxon>
        <taxon>Chitinophagia</taxon>
        <taxon>Chitinophagales</taxon>
        <taxon>Chitinophagaceae</taxon>
        <taxon>Flaviaestuariibacter</taxon>
    </lineage>
</organism>
<evidence type="ECO:0000259" key="2">
    <source>
        <dbReference type="Pfam" id="PF17996"/>
    </source>
</evidence>
<dbReference type="InterPro" id="IPR052762">
    <property type="entry name" value="PCW_deacetylase/CE"/>
</dbReference>
<name>A0ABP8H2B6_9BACT</name>
<sequence>MPACCPGIACSQLAVRPGNPHIAYEGRVAVRADSAVFYWPGSSATISFTGTGATVTMRSLREPGYFYAIVDGDAARAFKFAADSSRRLITVAEGLSDGRHTVQLYKLSNNTSANIFYGINITGRARLHPPGRRPKRGIEFYGNSITAGHGVDVPSGKGDSGAPEFFNQHYTYAALTARHFGARASFIARSGIGVLVSWFPEIMPEVYDRLDPFDSTSKWDFAGFRPDVVVINLLQNDYWLINNPNHPQFKARFGNTKPDAAAIIRAYRSFVASVRGKYPAAHIICALGNMNATEAGSSFPGYIREAVAQLSDKRIHTLFFPYKKTPGHPVKEEQQAMADELIRFISKTVGW</sequence>
<dbReference type="Gene3D" id="3.40.50.1110">
    <property type="entry name" value="SGNH hydrolase"/>
    <property type="match status" value="1"/>
</dbReference>
<dbReference type="PANTHER" id="PTHR37834">
    <property type="entry name" value="GDSL-LIKE LIPASE/ACYLHYDROLASE DOMAIN PROTEIN (AFU_ORTHOLOGUE AFUA_2G00620)"/>
    <property type="match status" value="1"/>
</dbReference>
<dbReference type="InterPro" id="IPR040794">
    <property type="entry name" value="CE2_N"/>
</dbReference>
<evidence type="ECO:0000259" key="1">
    <source>
        <dbReference type="Pfam" id="PF13472"/>
    </source>
</evidence>
<dbReference type="Gene3D" id="2.60.120.260">
    <property type="entry name" value="Galactose-binding domain-like"/>
    <property type="match status" value="1"/>
</dbReference>
<reference evidence="4" key="1">
    <citation type="journal article" date="2019" name="Int. J. Syst. Evol. Microbiol.">
        <title>The Global Catalogue of Microorganisms (GCM) 10K type strain sequencing project: providing services to taxonomists for standard genome sequencing and annotation.</title>
        <authorList>
            <consortium name="The Broad Institute Genomics Platform"/>
            <consortium name="The Broad Institute Genome Sequencing Center for Infectious Disease"/>
            <person name="Wu L."/>
            <person name="Ma J."/>
        </authorList>
    </citation>
    <scope>NUCLEOTIDE SEQUENCE [LARGE SCALE GENOMIC DNA]</scope>
    <source>
        <strain evidence="4">JCM 17919</strain>
    </source>
</reference>
<feature type="domain" description="Carbohydrate esterase 2 N-terminal" evidence="2">
    <location>
        <begin position="24"/>
        <end position="130"/>
    </location>
</feature>
<keyword evidence="4" id="KW-1185">Reference proteome</keyword>
<accession>A0ABP8H2B6</accession>
<dbReference type="InterPro" id="IPR037461">
    <property type="entry name" value="CtCE2-like_dom"/>
</dbReference>
<protein>
    <recommendedName>
        <fullName evidence="5">Electron transporter RnfD</fullName>
    </recommendedName>
</protein>
<evidence type="ECO:0008006" key="5">
    <source>
        <dbReference type="Google" id="ProtNLM"/>
    </source>
</evidence>
<gene>
    <name evidence="3" type="ORF">GCM10023184_26530</name>
</gene>
<comment type="caution">
    <text evidence="3">The sequence shown here is derived from an EMBL/GenBank/DDBJ whole genome shotgun (WGS) entry which is preliminary data.</text>
</comment>
<dbReference type="Pfam" id="PF17996">
    <property type="entry name" value="CE2_N"/>
    <property type="match status" value="1"/>
</dbReference>
<dbReference type="InterPro" id="IPR013830">
    <property type="entry name" value="SGNH_hydro"/>
</dbReference>
<evidence type="ECO:0000313" key="4">
    <source>
        <dbReference type="Proteomes" id="UP001501725"/>
    </source>
</evidence>
<feature type="domain" description="SGNH hydrolase-type esterase" evidence="1">
    <location>
        <begin position="140"/>
        <end position="311"/>
    </location>
</feature>